<keyword evidence="3" id="KW-0496">Mitochondrion</keyword>
<protein>
    <recommendedName>
        <fullName evidence="4">CAF17 C-terminal domain-containing protein</fullName>
    </recommendedName>
</protein>
<dbReference type="InterPro" id="IPR017703">
    <property type="entry name" value="YgfZ/GCV_T_CS"/>
</dbReference>
<evidence type="ECO:0000259" key="4">
    <source>
        <dbReference type="Pfam" id="PF25455"/>
    </source>
</evidence>
<dbReference type="Proteomes" id="UP001367676">
    <property type="component" value="Unassembled WGS sequence"/>
</dbReference>
<name>A0AAN9T6R7_9HEMI</name>
<dbReference type="AlphaFoldDB" id="A0AAN9T6R7"/>
<dbReference type="EMBL" id="JBBCAQ010000036">
    <property type="protein sequence ID" value="KAK7575917.1"/>
    <property type="molecule type" value="Genomic_DNA"/>
</dbReference>
<keyword evidence="2" id="KW-0809">Transit peptide</keyword>
<sequence length="337" mass="38527">MLNKFVFRPLPIRRFCHKVSLNVEHLTNRSILKLCGVEVLNFLQGLVTNDIFLLRDRQKSLYTFLLNNKGRILYDALIYKVSNSEILLECDSLVKDDIVRHIRQYCIRKKIEIIPLDTGVWVAFNHNNEDDFSNSNSAFRSSCESLFSVIPEHESERVENNLNFYRDPRLIELGFRIMSPASGDVGKFLIDRDVNVSSAKKYNTHRYKLGVAEGVEELPVGSCIPHETNGDYLNGISFNKGCYLGQELTARVQYTGVVRKRLMPIILSSVPDSGVEKDTPVTSNGKNIGKINVLCEKYGLALMRVVETLENPTDLRVSEIPARSYKPYWWNSSKQEN</sequence>
<evidence type="ECO:0000256" key="3">
    <source>
        <dbReference type="ARBA" id="ARBA00023128"/>
    </source>
</evidence>
<gene>
    <name evidence="5" type="ORF">V9T40_012203</name>
</gene>
<keyword evidence="6" id="KW-1185">Reference proteome</keyword>
<evidence type="ECO:0000313" key="5">
    <source>
        <dbReference type="EMBL" id="KAK7575917.1"/>
    </source>
</evidence>
<dbReference type="InterPro" id="IPR057460">
    <property type="entry name" value="CAF17_C"/>
</dbReference>
<organism evidence="5 6">
    <name type="scientific">Parthenolecanium corni</name>
    <dbReference type="NCBI Taxonomy" id="536013"/>
    <lineage>
        <taxon>Eukaryota</taxon>
        <taxon>Metazoa</taxon>
        <taxon>Ecdysozoa</taxon>
        <taxon>Arthropoda</taxon>
        <taxon>Hexapoda</taxon>
        <taxon>Insecta</taxon>
        <taxon>Pterygota</taxon>
        <taxon>Neoptera</taxon>
        <taxon>Paraneoptera</taxon>
        <taxon>Hemiptera</taxon>
        <taxon>Sternorrhyncha</taxon>
        <taxon>Coccoidea</taxon>
        <taxon>Coccidae</taxon>
        <taxon>Parthenolecanium</taxon>
    </lineage>
</organism>
<dbReference type="SUPFAM" id="SSF103025">
    <property type="entry name" value="Folate-binding domain"/>
    <property type="match status" value="1"/>
</dbReference>
<dbReference type="NCBIfam" id="TIGR03317">
    <property type="entry name" value="ygfZ_signature"/>
    <property type="match status" value="1"/>
</dbReference>
<dbReference type="Gene3D" id="3.30.1360.120">
    <property type="entry name" value="Probable tRNA modification gtpase trme, domain 1"/>
    <property type="match status" value="1"/>
</dbReference>
<dbReference type="GO" id="GO:0016226">
    <property type="term" value="P:iron-sulfur cluster assembly"/>
    <property type="evidence" value="ECO:0007669"/>
    <property type="project" value="TreeGrafter"/>
</dbReference>
<evidence type="ECO:0000256" key="1">
    <source>
        <dbReference type="ARBA" id="ARBA00004173"/>
    </source>
</evidence>
<dbReference type="PANTHER" id="PTHR22602:SF0">
    <property type="entry name" value="TRANSFERASE CAF17, MITOCHONDRIAL-RELATED"/>
    <property type="match status" value="1"/>
</dbReference>
<evidence type="ECO:0000256" key="2">
    <source>
        <dbReference type="ARBA" id="ARBA00022946"/>
    </source>
</evidence>
<dbReference type="PANTHER" id="PTHR22602">
    <property type="entry name" value="TRANSFERASE CAF17, MITOCHONDRIAL-RELATED"/>
    <property type="match status" value="1"/>
</dbReference>
<dbReference type="InterPro" id="IPR027266">
    <property type="entry name" value="TrmE/GcvT-like"/>
</dbReference>
<reference evidence="5 6" key="1">
    <citation type="submission" date="2024-03" db="EMBL/GenBank/DDBJ databases">
        <title>Adaptation during the transition from Ophiocordyceps entomopathogen to insect associate is accompanied by gene loss and intensified selection.</title>
        <authorList>
            <person name="Ward C.M."/>
            <person name="Onetto C.A."/>
            <person name="Borneman A.R."/>
        </authorList>
    </citation>
    <scope>NUCLEOTIDE SEQUENCE [LARGE SCALE GENOMIC DNA]</scope>
    <source>
        <strain evidence="5">AWRI1</strain>
        <tissue evidence="5">Single Adult Female</tissue>
    </source>
</reference>
<dbReference type="Pfam" id="PF25455">
    <property type="entry name" value="Beta-barrel_CAF17_C"/>
    <property type="match status" value="1"/>
</dbReference>
<dbReference type="InterPro" id="IPR045179">
    <property type="entry name" value="YgfZ/GcvT"/>
</dbReference>
<accession>A0AAN9T6R7</accession>
<proteinExistence type="predicted"/>
<feature type="domain" description="CAF17 C-terminal" evidence="4">
    <location>
        <begin position="259"/>
        <end position="331"/>
    </location>
</feature>
<comment type="caution">
    <text evidence="5">The sequence shown here is derived from an EMBL/GenBank/DDBJ whole genome shotgun (WGS) entry which is preliminary data.</text>
</comment>
<comment type="subcellular location">
    <subcellularLocation>
        <location evidence="1">Mitochondrion</location>
    </subcellularLocation>
</comment>
<dbReference type="GO" id="GO:0005759">
    <property type="term" value="C:mitochondrial matrix"/>
    <property type="evidence" value="ECO:0007669"/>
    <property type="project" value="TreeGrafter"/>
</dbReference>
<evidence type="ECO:0000313" key="6">
    <source>
        <dbReference type="Proteomes" id="UP001367676"/>
    </source>
</evidence>